<protein>
    <recommendedName>
        <fullName evidence="1 3">Biotin carboxyl carrier protein of acetyl-CoA carboxylase</fullName>
    </recommendedName>
</protein>
<dbReference type="OrthoDB" id="9811735at2"/>
<reference evidence="6" key="1">
    <citation type="submission" date="2016-11" db="EMBL/GenBank/DDBJ databases">
        <authorList>
            <person name="Varghese N."/>
            <person name="Submissions S."/>
        </authorList>
    </citation>
    <scope>NUCLEOTIDE SEQUENCE [LARGE SCALE GENOMIC DNA]</scope>
    <source>
        <strain evidence="6">DSM 15285</strain>
    </source>
</reference>
<name>A0A1M5T816_9FIRM</name>
<sequence>MNLKDIEELILTIDKTSINRIDIELDNLKLSIQKGESLQKKVVAQEDNKNQEMNIETFTEEENIENDEENVYIVTAPLMGTFYRASSPDAPPYVSVGSKVKKGDKLCILEAMKLMNEIECDVDGEIVDILVENEELVEYGQPLFKIKIQG</sequence>
<dbReference type="RefSeq" id="WP_072726123.1">
    <property type="nucleotide sequence ID" value="NZ_FQXH01000029.1"/>
</dbReference>
<evidence type="ECO:0000256" key="2">
    <source>
        <dbReference type="ARBA" id="ARBA00023267"/>
    </source>
</evidence>
<evidence type="ECO:0000259" key="4">
    <source>
        <dbReference type="PROSITE" id="PS50968"/>
    </source>
</evidence>
<dbReference type="NCBIfam" id="TIGR00531">
    <property type="entry name" value="BCCP"/>
    <property type="match status" value="1"/>
</dbReference>
<keyword evidence="3" id="KW-0444">Lipid biosynthesis</keyword>
<evidence type="ECO:0000313" key="5">
    <source>
        <dbReference type="EMBL" id="SHH46917.1"/>
    </source>
</evidence>
<dbReference type="InterPro" id="IPR011053">
    <property type="entry name" value="Single_hybrid_motif"/>
</dbReference>
<dbReference type="FunFam" id="2.40.50.100:FF:000003">
    <property type="entry name" value="Acetyl-CoA carboxylase biotin carboxyl carrier protein"/>
    <property type="match status" value="1"/>
</dbReference>
<dbReference type="STRING" id="1123350.SAMN02744040_02062"/>
<comment type="pathway">
    <text evidence="3">Lipid metabolism; fatty acid biosynthesis.</text>
</comment>
<dbReference type="AlphaFoldDB" id="A0A1M5T816"/>
<keyword evidence="3" id="KW-0443">Lipid metabolism</keyword>
<dbReference type="Proteomes" id="UP000242520">
    <property type="component" value="Unassembled WGS sequence"/>
</dbReference>
<keyword evidence="6" id="KW-1185">Reference proteome</keyword>
<gene>
    <name evidence="5" type="ORF">SAMN02744040_02062</name>
</gene>
<dbReference type="Pfam" id="PF00364">
    <property type="entry name" value="Biotin_lipoyl"/>
    <property type="match status" value="1"/>
</dbReference>
<dbReference type="InterPro" id="IPR001249">
    <property type="entry name" value="AcCoA_biotinCC"/>
</dbReference>
<dbReference type="InterPro" id="IPR050709">
    <property type="entry name" value="Biotin_Carboxyl_Carrier/Decarb"/>
</dbReference>
<evidence type="ECO:0000256" key="1">
    <source>
        <dbReference type="ARBA" id="ARBA00017562"/>
    </source>
</evidence>
<keyword evidence="3" id="KW-0276">Fatty acid metabolism</keyword>
<evidence type="ECO:0000313" key="6">
    <source>
        <dbReference type="Proteomes" id="UP000242520"/>
    </source>
</evidence>
<dbReference type="PRINTS" id="PR01071">
    <property type="entry name" value="ACOABIOTINCC"/>
</dbReference>
<dbReference type="UniPathway" id="UPA00094"/>
<dbReference type="GO" id="GO:0003989">
    <property type="term" value="F:acetyl-CoA carboxylase activity"/>
    <property type="evidence" value="ECO:0007669"/>
    <property type="project" value="InterPro"/>
</dbReference>
<accession>A0A1M5T816</accession>
<proteinExistence type="predicted"/>
<dbReference type="CDD" id="cd06850">
    <property type="entry name" value="biotinyl_domain"/>
    <property type="match status" value="1"/>
</dbReference>
<dbReference type="SUPFAM" id="SSF51230">
    <property type="entry name" value="Single hybrid motif"/>
    <property type="match status" value="1"/>
</dbReference>
<dbReference type="PANTHER" id="PTHR45266:SF3">
    <property type="entry name" value="OXALOACETATE DECARBOXYLASE ALPHA CHAIN"/>
    <property type="match status" value="1"/>
</dbReference>
<keyword evidence="2 3" id="KW-0092">Biotin</keyword>
<dbReference type="EMBL" id="FQXH01000029">
    <property type="protein sequence ID" value="SHH46917.1"/>
    <property type="molecule type" value="Genomic_DNA"/>
</dbReference>
<keyword evidence="3" id="KW-0275">Fatty acid biosynthesis</keyword>
<dbReference type="InterPro" id="IPR000089">
    <property type="entry name" value="Biotin_lipoyl"/>
</dbReference>
<dbReference type="GO" id="GO:0009317">
    <property type="term" value="C:acetyl-CoA carboxylase complex"/>
    <property type="evidence" value="ECO:0007669"/>
    <property type="project" value="InterPro"/>
</dbReference>
<dbReference type="Gene3D" id="2.40.50.100">
    <property type="match status" value="1"/>
</dbReference>
<dbReference type="PROSITE" id="PS50968">
    <property type="entry name" value="BIOTINYL_LIPOYL"/>
    <property type="match status" value="1"/>
</dbReference>
<dbReference type="GO" id="GO:0006633">
    <property type="term" value="P:fatty acid biosynthetic process"/>
    <property type="evidence" value="ECO:0007669"/>
    <property type="project" value="UniProtKB-UniPathway"/>
</dbReference>
<comment type="function">
    <text evidence="3">This protein is a component of the acetyl coenzyme A carboxylase complex; first, biotin carboxylase catalyzes the carboxylation of the carrier protein and then the transcarboxylase transfers the carboxyl group to form malonyl-CoA.</text>
</comment>
<organism evidence="5 6">
    <name type="scientific">Tepidibacter thalassicus DSM 15285</name>
    <dbReference type="NCBI Taxonomy" id="1123350"/>
    <lineage>
        <taxon>Bacteria</taxon>
        <taxon>Bacillati</taxon>
        <taxon>Bacillota</taxon>
        <taxon>Clostridia</taxon>
        <taxon>Peptostreptococcales</taxon>
        <taxon>Peptostreptococcaceae</taxon>
        <taxon>Tepidibacter</taxon>
    </lineage>
</organism>
<dbReference type="PANTHER" id="PTHR45266">
    <property type="entry name" value="OXALOACETATE DECARBOXYLASE ALPHA CHAIN"/>
    <property type="match status" value="1"/>
</dbReference>
<feature type="domain" description="Lipoyl-binding" evidence="4">
    <location>
        <begin position="71"/>
        <end position="147"/>
    </location>
</feature>
<evidence type="ECO:0000256" key="3">
    <source>
        <dbReference type="RuleBase" id="RU364072"/>
    </source>
</evidence>